<dbReference type="EMBL" id="JANWOI010000003">
    <property type="protein sequence ID" value="MDA5194021.1"/>
    <property type="molecule type" value="Genomic_DNA"/>
</dbReference>
<evidence type="ECO:0000256" key="1">
    <source>
        <dbReference type="SAM" id="Phobius"/>
    </source>
</evidence>
<keyword evidence="3" id="KW-1185">Reference proteome</keyword>
<name>A0A9X3TY94_9PROT</name>
<organism evidence="2 3">
    <name type="scientific">Govanella unica</name>
    <dbReference type="NCBI Taxonomy" id="2975056"/>
    <lineage>
        <taxon>Bacteria</taxon>
        <taxon>Pseudomonadati</taxon>
        <taxon>Pseudomonadota</taxon>
        <taxon>Alphaproteobacteria</taxon>
        <taxon>Emcibacterales</taxon>
        <taxon>Govanellaceae</taxon>
        <taxon>Govanella</taxon>
    </lineage>
</organism>
<comment type="caution">
    <text evidence="2">The sequence shown here is derived from an EMBL/GenBank/DDBJ whole genome shotgun (WGS) entry which is preliminary data.</text>
</comment>
<evidence type="ECO:0000313" key="2">
    <source>
        <dbReference type="EMBL" id="MDA5194021.1"/>
    </source>
</evidence>
<keyword evidence="1" id="KW-0812">Transmembrane</keyword>
<dbReference type="AlphaFoldDB" id="A0A9X3TY94"/>
<accession>A0A9X3TY94</accession>
<dbReference type="Proteomes" id="UP001141619">
    <property type="component" value="Unassembled WGS sequence"/>
</dbReference>
<gene>
    <name evidence="2" type="ORF">NYP16_08675</name>
</gene>
<feature type="transmembrane region" description="Helical" evidence="1">
    <location>
        <begin position="12"/>
        <end position="35"/>
    </location>
</feature>
<dbReference type="InterPro" id="IPR021265">
    <property type="entry name" value="DUF2842"/>
</dbReference>
<dbReference type="Pfam" id="PF11003">
    <property type="entry name" value="DUF2842"/>
    <property type="match status" value="1"/>
</dbReference>
<feature type="transmembrane region" description="Helical" evidence="1">
    <location>
        <begin position="41"/>
        <end position="59"/>
    </location>
</feature>
<evidence type="ECO:0000313" key="3">
    <source>
        <dbReference type="Proteomes" id="UP001141619"/>
    </source>
</evidence>
<keyword evidence="1" id="KW-0472">Membrane</keyword>
<proteinExistence type="predicted"/>
<reference evidence="2" key="2">
    <citation type="journal article" date="2023" name="Syst. Appl. Microbiol.">
        <title>Govania unica gen. nov., sp. nov., a rare biosphere bacterium that represents a novel family in the class Alphaproteobacteria.</title>
        <authorList>
            <person name="Vandamme P."/>
            <person name="Peeters C."/>
            <person name="Hettiarachchi A."/>
            <person name="Cnockaert M."/>
            <person name="Carlier A."/>
        </authorList>
    </citation>
    <scope>NUCLEOTIDE SEQUENCE</scope>
    <source>
        <strain evidence="2">LMG 31809</strain>
    </source>
</reference>
<sequence>MSPRTRRTLGLLTLTFGLFFYCILVMLLASVILPVNGVVDLLFYVVTGIVWIFPAYWVLKKTNG</sequence>
<protein>
    <submittedName>
        <fullName evidence="2">DUF2842 domain-containing protein</fullName>
    </submittedName>
</protein>
<reference evidence="2" key="1">
    <citation type="submission" date="2022-08" db="EMBL/GenBank/DDBJ databases">
        <authorList>
            <person name="Vandamme P."/>
            <person name="Hettiarachchi A."/>
            <person name="Peeters C."/>
            <person name="Cnockaert M."/>
            <person name="Carlier A."/>
        </authorList>
    </citation>
    <scope>NUCLEOTIDE SEQUENCE</scope>
    <source>
        <strain evidence="2">LMG 31809</strain>
    </source>
</reference>
<dbReference type="RefSeq" id="WP_274943727.1">
    <property type="nucleotide sequence ID" value="NZ_JANWOI010000003.1"/>
</dbReference>
<keyword evidence="1" id="KW-1133">Transmembrane helix</keyword>